<dbReference type="AlphaFoldDB" id="A0A7J7GSY8"/>
<gene>
    <name evidence="3" type="ORF">HYC85_020268</name>
</gene>
<evidence type="ECO:0000313" key="3">
    <source>
        <dbReference type="EMBL" id="KAF5942626.1"/>
    </source>
</evidence>
<accession>A0A7J7GSY8</accession>
<reference evidence="4" key="1">
    <citation type="journal article" date="2020" name="Nat. Commun.">
        <title>Genome assembly of wild tea tree DASZ reveals pedigree and selection history of tea varieties.</title>
        <authorList>
            <person name="Zhang W."/>
            <person name="Zhang Y."/>
            <person name="Qiu H."/>
            <person name="Guo Y."/>
            <person name="Wan H."/>
            <person name="Zhang X."/>
            <person name="Scossa F."/>
            <person name="Alseekh S."/>
            <person name="Zhang Q."/>
            <person name="Wang P."/>
            <person name="Xu L."/>
            <person name="Schmidt M.H."/>
            <person name="Jia X."/>
            <person name="Li D."/>
            <person name="Zhu A."/>
            <person name="Guo F."/>
            <person name="Chen W."/>
            <person name="Ni D."/>
            <person name="Usadel B."/>
            <person name="Fernie A.R."/>
            <person name="Wen W."/>
        </authorList>
    </citation>
    <scope>NUCLEOTIDE SEQUENCE [LARGE SCALE GENOMIC DNA]</scope>
    <source>
        <strain evidence="4">cv. G240</strain>
    </source>
</reference>
<organism evidence="3 4">
    <name type="scientific">Camellia sinensis</name>
    <name type="common">Tea plant</name>
    <name type="synonym">Thea sinensis</name>
    <dbReference type="NCBI Taxonomy" id="4442"/>
    <lineage>
        <taxon>Eukaryota</taxon>
        <taxon>Viridiplantae</taxon>
        <taxon>Streptophyta</taxon>
        <taxon>Embryophyta</taxon>
        <taxon>Tracheophyta</taxon>
        <taxon>Spermatophyta</taxon>
        <taxon>Magnoliopsida</taxon>
        <taxon>eudicotyledons</taxon>
        <taxon>Gunneridae</taxon>
        <taxon>Pentapetalae</taxon>
        <taxon>asterids</taxon>
        <taxon>Ericales</taxon>
        <taxon>Theaceae</taxon>
        <taxon>Camellia</taxon>
    </lineage>
</organism>
<keyword evidence="2" id="KW-0472">Membrane</keyword>
<dbReference type="Proteomes" id="UP000593564">
    <property type="component" value="Unassembled WGS sequence"/>
</dbReference>
<feature type="region of interest" description="Disordered" evidence="1">
    <location>
        <begin position="104"/>
        <end position="123"/>
    </location>
</feature>
<evidence type="ECO:0000256" key="2">
    <source>
        <dbReference type="SAM" id="Phobius"/>
    </source>
</evidence>
<keyword evidence="2" id="KW-0812">Transmembrane</keyword>
<reference evidence="3 4" key="2">
    <citation type="submission" date="2020-07" db="EMBL/GenBank/DDBJ databases">
        <title>Genome assembly of wild tea tree DASZ reveals pedigree and selection history of tea varieties.</title>
        <authorList>
            <person name="Zhang W."/>
        </authorList>
    </citation>
    <scope>NUCLEOTIDE SEQUENCE [LARGE SCALE GENOMIC DNA]</scope>
    <source>
        <strain evidence="4">cv. G240</strain>
        <tissue evidence="3">Leaf</tissue>
    </source>
</reference>
<name>A0A7J7GSY8_CAMSI</name>
<evidence type="ECO:0000313" key="4">
    <source>
        <dbReference type="Proteomes" id="UP000593564"/>
    </source>
</evidence>
<evidence type="ECO:0000256" key="1">
    <source>
        <dbReference type="SAM" id="MobiDB-lite"/>
    </source>
</evidence>
<sequence>MASFVGFIKWVSSIFFLVNIFVIVIICLMVQTQIHVMIKNLEQVVNVVLNSFQDPYHRLSSKLGPDSQVQYHQHLLPALVTTMDDFQNPRIQEICKFNEKRRKSRFSMREAKKPSQPPHRTCGQASLYVRPTTARTAQMGS</sequence>
<dbReference type="EMBL" id="JACBKZ010000009">
    <property type="protein sequence ID" value="KAF5942626.1"/>
    <property type="molecule type" value="Genomic_DNA"/>
</dbReference>
<comment type="caution">
    <text evidence="3">The sequence shown here is derived from an EMBL/GenBank/DDBJ whole genome shotgun (WGS) entry which is preliminary data.</text>
</comment>
<keyword evidence="2" id="KW-1133">Transmembrane helix</keyword>
<protein>
    <submittedName>
        <fullName evidence="3">Uncharacterized protein</fullName>
    </submittedName>
</protein>
<dbReference type="Gene3D" id="1.25.10.10">
    <property type="entry name" value="Leucine-rich Repeat Variant"/>
    <property type="match status" value="1"/>
</dbReference>
<proteinExistence type="predicted"/>
<feature type="transmembrane region" description="Helical" evidence="2">
    <location>
        <begin position="6"/>
        <end position="30"/>
    </location>
</feature>
<dbReference type="InterPro" id="IPR011989">
    <property type="entry name" value="ARM-like"/>
</dbReference>
<keyword evidence="4" id="KW-1185">Reference proteome</keyword>